<sequence length="223" mass="22506">MTVPRPAPTPGFRPAAAVLCAAVAGGYGAATSWIPAPSDPHVFWVANLFAPWLALACWAGWTQRGRAAAVGAGVLAELACVAGFYARQFGTTSDVGSLIHYIVLGPQPWGLIAVPAGVVYGALGHALRGPGGRGAGSGPAAAAAPAARAGAPALVAGWALGAAFLVEPWLWPLYEGYRRGPFVLWVAETTVGLAVAGWATVHGLRPRRDGGSAPAAHCGSSGR</sequence>
<evidence type="ECO:0000313" key="2">
    <source>
        <dbReference type="Proteomes" id="UP001592582"/>
    </source>
</evidence>
<protein>
    <submittedName>
        <fullName evidence="1">Uncharacterized protein</fullName>
    </submittedName>
</protein>
<dbReference type="EMBL" id="JBHEZX010000005">
    <property type="protein sequence ID" value="MFC1410336.1"/>
    <property type="molecule type" value="Genomic_DNA"/>
</dbReference>
<evidence type="ECO:0000313" key="1">
    <source>
        <dbReference type="EMBL" id="MFC1410336.1"/>
    </source>
</evidence>
<dbReference type="Proteomes" id="UP001592582">
    <property type="component" value="Unassembled WGS sequence"/>
</dbReference>
<gene>
    <name evidence="1" type="ORF">ACEZDG_13775</name>
</gene>
<keyword evidence="2" id="KW-1185">Reference proteome</keyword>
<accession>A0ABV6V9E0</accession>
<comment type="caution">
    <text evidence="1">The sequence shown here is derived from an EMBL/GenBank/DDBJ whole genome shotgun (WGS) entry which is preliminary data.</text>
</comment>
<reference evidence="1 2" key="1">
    <citation type="submission" date="2024-09" db="EMBL/GenBank/DDBJ databases">
        <authorList>
            <person name="Lee S.D."/>
        </authorList>
    </citation>
    <scope>NUCLEOTIDE SEQUENCE [LARGE SCALE GENOMIC DNA]</scope>
    <source>
        <strain evidence="1 2">N1-1</strain>
    </source>
</reference>
<organism evidence="1 2">
    <name type="scientific">Streptacidiphilus alkalitolerans</name>
    <dbReference type="NCBI Taxonomy" id="3342712"/>
    <lineage>
        <taxon>Bacteria</taxon>
        <taxon>Bacillati</taxon>
        <taxon>Actinomycetota</taxon>
        <taxon>Actinomycetes</taxon>
        <taxon>Kitasatosporales</taxon>
        <taxon>Streptomycetaceae</taxon>
        <taxon>Streptacidiphilus</taxon>
    </lineage>
</organism>
<proteinExistence type="predicted"/>
<name>A0ABV6V9E0_9ACTN</name>